<evidence type="ECO:0000256" key="4">
    <source>
        <dbReference type="RuleBase" id="RU004005"/>
    </source>
</evidence>
<sequence length="378" mass="43188">MSLHLPSRRVLGSAPTVLKTLRPTLTSQASPSIPILLLRQQQQQQQARHASSKSRNRHKGHQKPPDLHKSALGDMTKSTDRRSVEEKMRERMTSTRLESTSIFDDELKAAASSTADGGSRDGDGRAAGPIDGTGRGQNKSGARESFMGASLIRDHMRHAVNPDPLGSMRWERRMVVRELTRKLDPRGRETRAERIRRTEREALSKSPWLATSTKKLVHLAHQISGKTLEEARTQMKFSKKKFAREVLYELDLARDKAIVERGMGLGKVNGEFKPGQTEVKTVKDFRHGKWVDVDDPTRMYVSEAWVNRGPWRGKKPNFRARGRVDLLQMPQASITIRLKEEKTRVREYDEKKAKERRQGPWIHLPSRPVTAQRPFYSW</sequence>
<dbReference type="FunFam" id="3.90.470.10:FF:000017">
    <property type="entry name" value="54S ribosomal protein L22, mitochondrial"/>
    <property type="match status" value="1"/>
</dbReference>
<organism evidence="6 7">
    <name type="scientific">Cytospora chrysosperma</name>
    <name type="common">Cytospora canker fungus</name>
    <name type="synonym">Sphaeria chrysosperma</name>
    <dbReference type="NCBI Taxonomy" id="252740"/>
    <lineage>
        <taxon>Eukaryota</taxon>
        <taxon>Fungi</taxon>
        <taxon>Dikarya</taxon>
        <taxon>Ascomycota</taxon>
        <taxon>Pezizomycotina</taxon>
        <taxon>Sordariomycetes</taxon>
        <taxon>Sordariomycetidae</taxon>
        <taxon>Diaporthales</taxon>
        <taxon>Cytosporaceae</taxon>
        <taxon>Cytospora</taxon>
    </lineage>
</organism>
<dbReference type="InterPro" id="IPR036394">
    <property type="entry name" value="Ribosomal_uL22_sf"/>
</dbReference>
<gene>
    <name evidence="6" type="ORF">VSDG_06225</name>
</gene>
<dbReference type="AlphaFoldDB" id="A0A423VSG5"/>
<evidence type="ECO:0000313" key="6">
    <source>
        <dbReference type="EMBL" id="ROV94014.1"/>
    </source>
</evidence>
<keyword evidence="7" id="KW-1185">Reference proteome</keyword>
<dbReference type="GO" id="GO:0006412">
    <property type="term" value="P:translation"/>
    <property type="evidence" value="ECO:0007669"/>
    <property type="project" value="InterPro"/>
</dbReference>
<dbReference type="STRING" id="252740.A0A423VSG5"/>
<evidence type="ECO:0000256" key="1">
    <source>
        <dbReference type="ARBA" id="ARBA00009451"/>
    </source>
</evidence>
<comment type="similarity">
    <text evidence="1 4">Belongs to the universal ribosomal protein uL22 family.</text>
</comment>
<dbReference type="PANTHER" id="PTHR13501">
    <property type="entry name" value="CHLOROPLAST 50S RIBOSOMAL PROTEIN L22-RELATED"/>
    <property type="match status" value="1"/>
</dbReference>
<evidence type="ECO:0000256" key="5">
    <source>
        <dbReference type="SAM" id="MobiDB-lite"/>
    </source>
</evidence>
<dbReference type="PANTHER" id="PTHR13501:SF10">
    <property type="entry name" value="LARGE RIBOSOMAL SUBUNIT PROTEIN UL22M"/>
    <property type="match status" value="1"/>
</dbReference>
<accession>A0A423VSG5</accession>
<dbReference type="InterPro" id="IPR047867">
    <property type="entry name" value="Ribosomal_uL22_bac/org-type"/>
</dbReference>
<keyword evidence="2 4" id="KW-0689">Ribosomal protein</keyword>
<dbReference type="GO" id="GO:0015934">
    <property type="term" value="C:large ribosomal subunit"/>
    <property type="evidence" value="ECO:0007669"/>
    <property type="project" value="InterPro"/>
</dbReference>
<dbReference type="EMBL" id="LJZO01000030">
    <property type="protein sequence ID" value="ROV94014.1"/>
    <property type="molecule type" value="Genomic_DNA"/>
</dbReference>
<feature type="compositionally biased region" description="Basic and acidic residues" evidence="5">
    <location>
        <begin position="63"/>
        <end position="93"/>
    </location>
</feature>
<dbReference type="Gene3D" id="3.90.470.10">
    <property type="entry name" value="Ribosomal protein L22/L17"/>
    <property type="match status" value="1"/>
</dbReference>
<proteinExistence type="inferred from homology"/>
<evidence type="ECO:0000313" key="7">
    <source>
        <dbReference type="Proteomes" id="UP000284375"/>
    </source>
</evidence>
<dbReference type="GO" id="GO:0003735">
    <property type="term" value="F:structural constituent of ribosome"/>
    <property type="evidence" value="ECO:0007669"/>
    <property type="project" value="InterPro"/>
</dbReference>
<dbReference type="Proteomes" id="UP000284375">
    <property type="component" value="Unassembled WGS sequence"/>
</dbReference>
<evidence type="ECO:0000256" key="2">
    <source>
        <dbReference type="ARBA" id="ARBA00022980"/>
    </source>
</evidence>
<comment type="caution">
    <text evidence="6">The sequence shown here is derived from an EMBL/GenBank/DDBJ whole genome shotgun (WGS) entry which is preliminary data.</text>
</comment>
<evidence type="ECO:0000256" key="3">
    <source>
        <dbReference type="ARBA" id="ARBA00023274"/>
    </source>
</evidence>
<reference evidence="6 7" key="1">
    <citation type="submission" date="2015-09" db="EMBL/GenBank/DDBJ databases">
        <title>Host preference determinants of Valsa canker pathogens revealed by comparative genomics.</title>
        <authorList>
            <person name="Yin Z."/>
            <person name="Huang L."/>
        </authorList>
    </citation>
    <scope>NUCLEOTIDE SEQUENCE [LARGE SCALE GENOMIC DNA]</scope>
    <source>
        <strain evidence="6 7">YSFL</strain>
    </source>
</reference>
<dbReference type="InterPro" id="IPR001063">
    <property type="entry name" value="Ribosomal_uL22"/>
</dbReference>
<feature type="region of interest" description="Disordered" evidence="5">
    <location>
        <begin position="39"/>
        <end position="143"/>
    </location>
</feature>
<feature type="compositionally biased region" description="Basic residues" evidence="5">
    <location>
        <begin position="50"/>
        <end position="62"/>
    </location>
</feature>
<protein>
    <recommendedName>
        <fullName evidence="8">Mitochondrial large ribosomal subunit</fullName>
    </recommendedName>
</protein>
<keyword evidence="3 4" id="KW-0687">Ribonucleoprotein</keyword>
<evidence type="ECO:0008006" key="8">
    <source>
        <dbReference type="Google" id="ProtNLM"/>
    </source>
</evidence>
<name>A0A423VSG5_CYTCH</name>
<dbReference type="Pfam" id="PF00237">
    <property type="entry name" value="Ribosomal_L22"/>
    <property type="match status" value="1"/>
</dbReference>
<dbReference type="OrthoDB" id="416470at2759"/>
<dbReference type="SUPFAM" id="SSF54843">
    <property type="entry name" value="Ribosomal protein L22"/>
    <property type="match status" value="1"/>
</dbReference>